<protein>
    <submittedName>
        <fullName evidence="1">Uncharacterized protein</fullName>
    </submittedName>
</protein>
<dbReference type="KEGG" id="rpne:NCTC8284_01153"/>
<accession>A0A448MLE0</accession>
<evidence type="ECO:0000313" key="2">
    <source>
        <dbReference type="Proteomes" id="UP000278733"/>
    </source>
</evidence>
<reference evidence="1 2" key="1">
    <citation type="submission" date="2018-12" db="EMBL/GenBank/DDBJ databases">
        <authorList>
            <consortium name="Pathogen Informatics"/>
        </authorList>
    </citation>
    <scope>NUCLEOTIDE SEQUENCE [LARGE SCALE GENOMIC DNA]</scope>
    <source>
        <strain evidence="1 2">NCTC8284</strain>
    </source>
</reference>
<dbReference type="Proteomes" id="UP000278733">
    <property type="component" value="Chromosome"/>
</dbReference>
<proteinExistence type="predicted"/>
<organism evidence="1 2">
    <name type="scientific">Rodentibacter pneumotropicus</name>
    <dbReference type="NCBI Taxonomy" id="758"/>
    <lineage>
        <taxon>Bacteria</taxon>
        <taxon>Pseudomonadati</taxon>
        <taxon>Pseudomonadota</taxon>
        <taxon>Gammaproteobacteria</taxon>
        <taxon>Pasteurellales</taxon>
        <taxon>Pasteurellaceae</taxon>
        <taxon>Rodentibacter</taxon>
    </lineage>
</organism>
<dbReference type="SUPFAM" id="SSF160355">
    <property type="entry name" value="Bacterial polysaccharide co-polymerase-like"/>
    <property type="match status" value="1"/>
</dbReference>
<dbReference type="Gene3D" id="3.30.1890.10">
    <property type="entry name" value="FepE-like"/>
    <property type="match status" value="1"/>
</dbReference>
<dbReference type="AlphaFoldDB" id="A0A448MLE0"/>
<gene>
    <name evidence="1" type="ORF">NCTC8284_01153</name>
</gene>
<evidence type="ECO:0000313" key="1">
    <source>
        <dbReference type="EMBL" id="VEH65997.1"/>
    </source>
</evidence>
<name>A0A448MLE0_9PAST</name>
<dbReference type="EMBL" id="LR134405">
    <property type="protein sequence ID" value="VEH65997.1"/>
    <property type="molecule type" value="Genomic_DNA"/>
</dbReference>
<sequence length="81" mass="9463">MSKRRILSDLMTKDINITKPDPKKEPDLLGRRIKFIAETPLEAQETLQQFITFAGKEAYQLEVENFLIDFNEVVSDLTYEK</sequence>